<dbReference type="Proteomes" id="UP000015241">
    <property type="component" value="Unassembled WGS sequence"/>
</dbReference>
<accession>S8DVJ4</accession>
<name>S8DVJ4_FOMSC</name>
<proteinExistence type="predicted"/>
<gene>
    <name evidence="1" type="ORF">FOMPIDRAFT_1052597</name>
</gene>
<protein>
    <recommendedName>
        <fullName evidence="3">Hypervirulence associated protein TUDOR domain-containing protein</fullName>
    </recommendedName>
</protein>
<dbReference type="HOGENOM" id="CLU_2440888_0_0_1"/>
<sequence length="90" mass="10178">MAADFDAHTRYRLGDEVYFVMGTDTTASVGRVVAIHMTTDLRISYALAPPDRKLSDPRKDLTTVPEENIRGLTANTPWLTRVRRRCLSLL</sequence>
<evidence type="ECO:0000313" key="2">
    <source>
        <dbReference type="Proteomes" id="UP000015241"/>
    </source>
</evidence>
<dbReference type="AlphaFoldDB" id="S8DVJ4"/>
<evidence type="ECO:0008006" key="3">
    <source>
        <dbReference type="Google" id="ProtNLM"/>
    </source>
</evidence>
<dbReference type="EMBL" id="KE504178">
    <property type="protein sequence ID" value="EPS97176.1"/>
    <property type="molecule type" value="Genomic_DNA"/>
</dbReference>
<keyword evidence="2" id="KW-1185">Reference proteome</keyword>
<reference evidence="1 2" key="1">
    <citation type="journal article" date="2012" name="Science">
        <title>The Paleozoic origin of enzymatic lignin decomposition reconstructed from 31 fungal genomes.</title>
        <authorList>
            <person name="Floudas D."/>
            <person name="Binder M."/>
            <person name="Riley R."/>
            <person name="Barry K."/>
            <person name="Blanchette R.A."/>
            <person name="Henrissat B."/>
            <person name="Martinez A.T."/>
            <person name="Otillar R."/>
            <person name="Spatafora J.W."/>
            <person name="Yadav J.S."/>
            <person name="Aerts A."/>
            <person name="Benoit I."/>
            <person name="Boyd A."/>
            <person name="Carlson A."/>
            <person name="Copeland A."/>
            <person name="Coutinho P.M."/>
            <person name="de Vries R.P."/>
            <person name="Ferreira P."/>
            <person name="Findley K."/>
            <person name="Foster B."/>
            <person name="Gaskell J."/>
            <person name="Glotzer D."/>
            <person name="Gorecki P."/>
            <person name="Heitman J."/>
            <person name="Hesse C."/>
            <person name="Hori C."/>
            <person name="Igarashi K."/>
            <person name="Jurgens J.A."/>
            <person name="Kallen N."/>
            <person name="Kersten P."/>
            <person name="Kohler A."/>
            <person name="Kuees U."/>
            <person name="Kumar T.K.A."/>
            <person name="Kuo A."/>
            <person name="LaButti K."/>
            <person name="Larrondo L.F."/>
            <person name="Lindquist E."/>
            <person name="Ling A."/>
            <person name="Lombard V."/>
            <person name="Lucas S."/>
            <person name="Lundell T."/>
            <person name="Martin R."/>
            <person name="McLaughlin D.J."/>
            <person name="Morgenstern I."/>
            <person name="Morin E."/>
            <person name="Murat C."/>
            <person name="Nagy L.G."/>
            <person name="Nolan M."/>
            <person name="Ohm R.A."/>
            <person name="Patyshakuliyeva A."/>
            <person name="Rokas A."/>
            <person name="Ruiz-Duenas F.J."/>
            <person name="Sabat G."/>
            <person name="Salamov A."/>
            <person name="Samejima M."/>
            <person name="Schmutz J."/>
            <person name="Slot J.C."/>
            <person name="St John F."/>
            <person name="Stenlid J."/>
            <person name="Sun H."/>
            <person name="Sun S."/>
            <person name="Syed K."/>
            <person name="Tsang A."/>
            <person name="Wiebenga A."/>
            <person name="Young D."/>
            <person name="Pisabarro A."/>
            <person name="Eastwood D.C."/>
            <person name="Martin F."/>
            <person name="Cullen D."/>
            <person name="Grigoriev I.V."/>
            <person name="Hibbett D.S."/>
        </authorList>
    </citation>
    <scope>NUCLEOTIDE SEQUENCE</scope>
    <source>
        <strain evidence="2">FP-58527</strain>
    </source>
</reference>
<dbReference type="InParanoid" id="S8DVJ4"/>
<dbReference type="OrthoDB" id="2776972at2759"/>
<evidence type="ECO:0000313" key="1">
    <source>
        <dbReference type="EMBL" id="EPS97176.1"/>
    </source>
</evidence>
<organism evidence="1 2">
    <name type="scientific">Fomitopsis schrenkii</name>
    <name type="common">Brown rot fungus</name>
    <dbReference type="NCBI Taxonomy" id="2126942"/>
    <lineage>
        <taxon>Eukaryota</taxon>
        <taxon>Fungi</taxon>
        <taxon>Dikarya</taxon>
        <taxon>Basidiomycota</taxon>
        <taxon>Agaricomycotina</taxon>
        <taxon>Agaricomycetes</taxon>
        <taxon>Polyporales</taxon>
        <taxon>Fomitopsis</taxon>
    </lineage>
</organism>